<comment type="subcellular location">
    <subcellularLocation>
        <location evidence="1">Membrane</location>
        <topology evidence="1">Multi-pass membrane protein</topology>
    </subcellularLocation>
    <subcellularLocation>
        <location evidence="8">Plastid</location>
        <location evidence="8">Chloroplast membrane</location>
        <topology evidence="8">Multi-pass membrane protein</topology>
    </subcellularLocation>
</comment>
<keyword evidence="8" id="KW-0150">Chloroplast</keyword>
<proteinExistence type="inferred from homology"/>
<dbReference type="OrthoDB" id="2190844at2759"/>
<evidence type="ECO:0000256" key="8">
    <source>
        <dbReference type="RuleBase" id="RU363121"/>
    </source>
</evidence>
<evidence type="ECO:0000256" key="3">
    <source>
        <dbReference type="ARBA" id="ARBA00022692"/>
    </source>
</evidence>
<dbReference type="AlphaFoldDB" id="A0A0K9P7C0"/>
<keyword evidence="6 8" id="KW-1133">Transmembrane helix</keyword>
<evidence type="ECO:0000313" key="10">
    <source>
        <dbReference type="Proteomes" id="UP000036987"/>
    </source>
</evidence>
<organism evidence="9 10">
    <name type="scientific">Zostera marina</name>
    <name type="common">Eelgrass</name>
    <dbReference type="NCBI Taxonomy" id="29655"/>
    <lineage>
        <taxon>Eukaryota</taxon>
        <taxon>Viridiplantae</taxon>
        <taxon>Streptophyta</taxon>
        <taxon>Embryophyta</taxon>
        <taxon>Tracheophyta</taxon>
        <taxon>Spermatophyta</taxon>
        <taxon>Magnoliopsida</taxon>
        <taxon>Liliopsida</taxon>
        <taxon>Zosteraceae</taxon>
        <taxon>Zostera</taxon>
    </lineage>
</organism>
<evidence type="ECO:0000256" key="1">
    <source>
        <dbReference type="ARBA" id="ARBA00004141"/>
    </source>
</evidence>
<comment type="similarity">
    <text evidence="8">Belongs to the ADP/ATP translocase tlc family.</text>
</comment>
<evidence type="ECO:0000256" key="2">
    <source>
        <dbReference type="ARBA" id="ARBA00022448"/>
    </source>
</evidence>
<dbReference type="GO" id="GO:0031969">
    <property type="term" value="C:chloroplast membrane"/>
    <property type="evidence" value="ECO:0007669"/>
    <property type="project" value="UniProtKB-SubCell"/>
</dbReference>
<feature type="transmembrane region" description="Helical" evidence="8">
    <location>
        <begin position="12"/>
        <end position="32"/>
    </location>
</feature>
<dbReference type="GO" id="GO:0005524">
    <property type="term" value="F:ATP binding"/>
    <property type="evidence" value="ECO:0007669"/>
    <property type="project" value="UniProtKB-KW"/>
</dbReference>
<dbReference type="STRING" id="29655.A0A0K9P7C0"/>
<dbReference type="Proteomes" id="UP000036987">
    <property type="component" value="Unassembled WGS sequence"/>
</dbReference>
<name>A0A0K9P7C0_ZOSMR</name>
<keyword evidence="2 8" id="KW-0813">Transport</keyword>
<keyword evidence="5 8" id="KW-0067">ATP-binding</keyword>
<feature type="transmembrane region" description="Helical" evidence="8">
    <location>
        <begin position="52"/>
        <end position="70"/>
    </location>
</feature>
<evidence type="ECO:0000256" key="4">
    <source>
        <dbReference type="ARBA" id="ARBA00022741"/>
    </source>
</evidence>
<dbReference type="PANTHER" id="PTHR31187">
    <property type="match status" value="1"/>
</dbReference>
<keyword evidence="7 8" id="KW-0472">Membrane</keyword>
<dbReference type="EMBL" id="LFYR01001087">
    <property type="protein sequence ID" value="KMZ64918.1"/>
    <property type="molecule type" value="Genomic_DNA"/>
</dbReference>
<evidence type="ECO:0000256" key="6">
    <source>
        <dbReference type="ARBA" id="ARBA00022989"/>
    </source>
</evidence>
<keyword evidence="3 8" id="KW-0812">Transmembrane</keyword>
<protein>
    <recommendedName>
        <fullName evidence="8">ADP,ATP carrier protein</fullName>
    </recommendedName>
</protein>
<dbReference type="OMA" id="SFANQAC"/>
<dbReference type="PANTHER" id="PTHR31187:SF13">
    <property type="entry name" value="ADP,ATP CARRIER PROTEIN 1, CHLOROPLASTIC"/>
    <property type="match status" value="1"/>
</dbReference>
<dbReference type="GO" id="GO:0005471">
    <property type="term" value="F:ATP:ADP antiporter activity"/>
    <property type="evidence" value="ECO:0007669"/>
    <property type="project" value="InterPro"/>
</dbReference>
<gene>
    <name evidence="9" type="ORF">ZOSMA_344G00080</name>
</gene>
<comment type="caution">
    <text evidence="8">Lacks conserved residue(s) required for the propagation of feature annotation.</text>
</comment>
<dbReference type="InterPro" id="IPR004667">
    <property type="entry name" value="ADP_ATP_car_bac_type"/>
</dbReference>
<keyword evidence="10" id="KW-1185">Reference proteome</keyword>
<sequence>MFSPKKLCSTLYCSLLSPSLFGAIGLVLYPLSSTIHPTALADKLLAALGPSFLGPVAILRIWSFCLFYVMAELWGSVVVSVLLWSFANQACLIIAMLTGL</sequence>
<feature type="transmembrane region" description="Helical" evidence="8">
    <location>
        <begin position="77"/>
        <end position="97"/>
    </location>
</feature>
<keyword evidence="4 8" id="KW-0547">Nucleotide-binding</keyword>
<reference evidence="10" key="1">
    <citation type="journal article" date="2016" name="Nature">
        <title>The genome of the seagrass Zostera marina reveals angiosperm adaptation to the sea.</title>
        <authorList>
            <person name="Olsen J.L."/>
            <person name="Rouze P."/>
            <person name="Verhelst B."/>
            <person name="Lin Y.-C."/>
            <person name="Bayer T."/>
            <person name="Collen J."/>
            <person name="Dattolo E."/>
            <person name="De Paoli E."/>
            <person name="Dittami S."/>
            <person name="Maumus F."/>
            <person name="Michel G."/>
            <person name="Kersting A."/>
            <person name="Lauritano C."/>
            <person name="Lohaus R."/>
            <person name="Toepel M."/>
            <person name="Tonon T."/>
            <person name="Vanneste K."/>
            <person name="Amirebrahimi M."/>
            <person name="Brakel J."/>
            <person name="Bostroem C."/>
            <person name="Chovatia M."/>
            <person name="Grimwood J."/>
            <person name="Jenkins J.W."/>
            <person name="Jueterbock A."/>
            <person name="Mraz A."/>
            <person name="Stam W.T."/>
            <person name="Tice H."/>
            <person name="Bornberg-Bauer E."/>
            <person name="Green P.J."/>
            <person name="Pearson G.A."/>
            <person name="Procaccini G."/>
            <person name="Duarte C.M."/>
            <person name="Schmutz J."/>
            <person name="Reusch T.B.H."/>
            <person name="Van de Peer Y."/>
        </authorList>
    </citation>
    <scope>NUCLEOTIDE SEQUENCE [LARGE SCALE GENOMIC DNA]</scope>
    <source>
        <strain evidence="10">cv. Finnish</strain>
    </source>
</reference>
<comment type="caution">
    <text evidence="9">The sequence shown here is derived from an EMBL/GenBank/DDBJ whole genome shotgun (WGS) entry which is preliminary data.</text>
</comment>
<evidence type="ECO:0000313" key="9">
    <source>
        <dbReference type="EMBL" id="KMZ64918.1"/>
    </source>
</evidence>
<accession>A0A0K9P7C0</accession>
<evidence type="ECO:0000256" key="7">
    <source>
        <dbReference type="ARBA" id="ARBA00023136"/>
    </source>
</evidence>
<evidence type="ECO:0000256" key="5">
    <source>
        <dbReference type="ARBA" id="ARBA00022840"/>
    </source>
</evidence>
<dbReference type="Pfam" id="PF03219">
    <property type="entry name" value="TLC"/>
    <property type="match status" value="1"/>
</dbReference>
<keyword evidence="8" id="KW-0934">Plastid</keyword>